<evidence type="ECO:0000313" key="2">
    <source>
        <dbReference type="EMBL" id="CEJ94790.1"/>
    </source>
</evidence>
<sequence length="150" mass="15976">MKFSIAMLLAAICHAAATAMVIKMDVAALLETWLVNKILHAVEVTNGEFKDNYDLLHFLVNRGKLTAKEAEQVSGIDILGLSNRRHGILAKLVNLDTTALSDADIANEKQKLLKISKNGAAAAVAVLDGGKGSLMEEDGDVVHVDADADL</sequence>
<dbReference type="Proteomes" id="UP000039046">
    <property type="component" value="Unassembled WGS sequence"/>
</dbReference>
<name>A0A0A1TRM9_9HYPO</name>
<keyword evidence="3" id="KW-1185">Reference proteome</keyword>
<evidence type="ECO:0000313" key="3">
    <source>
        <dbReference type="Proteomes" id="UP000039046"/>
    </source>
</evidence>
<dbReference type="OrthoDB" id="10564618at2759"/>
<evidence type="ECO:0000256" key="1">
    <source>
        <dbReference type="SAM" id="SignalP"/>
    </source>
</evidence>
<protein>
    <submittedName>
        <fullName evidence="2">Uncharacterized protein</fullName>
    </submittedName>
</protein>
<feature type="chain" id="PRO_5001990485" evidence="1">
    <location>
        <begin position="20"/>
        <end position="150"/>
    </location>
</feature>
<feature type="signal peptide" evidence="1">
    <location>
        <begin position="1"/>
        <end position="19"/>
    </location>
</feature>
<keyword evidence="1" id="KW-0732">Signal</keyword>
<dbReference type="HOGENOM" id="CLU_1741857_0_0_1"/>
<dbReference type="AlphaFoldDB" id="A0A0A1TRM9"/>
<proteinExistence type="predicted"/>
<gene>
    <name evidence="2" type="ORF">VHEMI10302</name>
</gene>
<dbReference type="EMBL" id="CDHN01000007">
    <property type="protein sequence ID" value="CEJ94790.1"/>
    <property type="molecule type" value="Genomic_DNA"/>
</dbReference>
<reference evidence="2 3" key="1">
    <citation type="journal article" date="2015" name="Genome Announc.">
        <title>Draft Genome Sequence and Gene Annotation of the Entomopathogenic Fungus Verticillium hemipterigenum.</title>
        <authorList>
            <person name="Horn F."/>
            <person name="Habel A."/>
            <person name="Scharf D.H."/>
            <person name="Dworschak J."/>
            <person name="Brakhage A.A."/>
            <person name="Guthke R."/>
            <person name="Hertweck C."/>
            <person name="Linde J."/>
        </authorList>
    </citation>
    <scope>NUCLEOTIDE SEQUENCE [LARGE SCALE GENOMIC DNA]</scope>
</reference>
<accession>A0A0A1TRM9</accession>
<organism evidence="2 3">
    <name type="scientific">[Torrubiella] hemipterigena</name>
    <dbReference type="NCBI Taxonomy" id="1531966"/>
    <lineage>
        <taxon>Eukaryota</taxon>
        <taxon>Fungi</taxon>
        <taxon>Dikarya</taxon>
        <taxon>Ascomycota</taxon>
        <taxon>Pezizomycotina</taxon>
        <taxon>Sordariomycetes</taxon>
        <taxon>Hypocreomycetidae</taxon>
        <taxon>Hypocreales</taxon>
        <taxon>Clavicipitaceae</taxon>
        <taxon>Clavicipitaceae incertae sedis</taxon>
        <taxon>'Torrubiella' clade</taxon>
    </lineage>
</organism>